<dbReference type="PROSITE" id="PS51462">
    <property type="entry name" value="NUDIX"/>
    <property type="match status" value="1"/>
</dbReference>
<comment type="cofactor">
    <cofactor evidence="1">
        <name>Mg(2+)</name>
        <dbReference type="ChEBI" id="CHEBI:18420"/>
    </cofactor>
</comment>
<dbReference type="InterPro" id="IPR000086">
    <property type="entry name" value="NUDIX_hydrolase_dom"/>
</dbReference>
<dbReference type="EMBL" id="CP002456">
    <property type="protein sequence ID" value="ADU91632.1"/>
    <property type="molecule type" value="Genomic_DNA"/>
</dbReference>
<dbReference type="InterPro" id="IPR015797">
    <property type="entry name" value="NUDIX_hydrolase-like_dom_sf"/>
</dbReference>
<dbReference type="InterPro" id="IPR020084">
    <property type="entry name" value="NUDIX_hydrolase_CS"/>
</dbReference>
<feature type="domain" description="Nudix hydrolase" evidence="3">
    <location>
        <begin position="127"/>
        <end position="266"/>
    </location>
</feature>
<accession>A0A654KGU4</accession>
<dbReference type="PROSITE" id="PS00893">
    <property type="entry name" value="NUDIX_BOX"/>
    <property type="match status" value="1"/>
</dbReference>
<evidence type="ECO:0000313" key="5">
    <source>
        <dbReference type="Proteomes" id="UP000007472"/>
    </source>
</evidence>
<dbReference type="AlphaFoldDB" id="A0A654KGU4"/>
<dbReference type="Gene3D" id="3.90.79.10">
    <property type="entry name" value="Nucleoside Triphosphate Pyrophosphohydrolase"/>
    <property type="match status" value="1"/>
</dbReference>
<organism evidence="4 5">
    <name type="scientific">Taylorella equigenitalis (strain MCE9)</name>
    <dbReference type="NCBI Taxonomy" id="937774"/>
    <lineage>
        <taxon>Bacteria</taxon>
        <taxon>Pseudomonadati</taxon>
        <taxon>Pseudomonadota</taxon>
        <taxon>Betaproteobacteria</taxon>
        <taxon>Burkholderiales</taxon>
        <taxon>Alcaligenaceae</taxon>
        <taxon>Taylorella</taxon>
    </lineage>
</organism>
<protein>
    <submittedName>
        <fullName evidence="4">NTP pyrophosphohydrolase including oxidative damage repair enzymes</fullName>
    </submittedName>
</protein>
<keyword evidence="2 4" id="KW-0378">Hydrolase</keyword>
<dbReference type="GO" id="GO:0016787">
    <property type="term" value="F:hydrolase activity"/>
    <property type="evidence" value="ECO:0007669"/>
    <property type="project" value="UniProtKB-KW"/>
</dbReference>
<sequence length="276" mass="31590">MHLPDLKDLKKSLNDRASLPPIEGSHDLIFNDHHIGFVHPSIMEDFIGFAYVKFSSGKFKIDMHKELLGLADPELFFAYKCQYFNQLAQYLRNKGHAKHWRNEQLSIWSGETEIAHVERAVSRELGIMTKAVHVNAWTREKKIYLSLRAPTKSTDPNKWDTLVGGLVSANESLEYALMRESVEEAGLHLEPIPLIIPLHYITTMNRPLIEGYQVEEVFNADYLIPDDVHLENQDGEVTKIEAFSIDEIIEKINNDEVTLEASIVLLDSIERIAKQV</sequence>
<dbReference type="CDD" id="cd03676">
    <property type="entry name" value="NUDIX_Tnr3_like"/>
    <property type="match status" value="1"/>
</dbReference>
<dbReference type="KEGG" id="teq:TEQUI_0694"/>
<evidence type="ECO:0000256" key="2">
    <source>
        <dbReference type="ARBA" id="ARBA00022801"/>
    </source>
</evidence>
<name>A0A654KGU4_TAYEM</name>
<reference evidence="4 5" key="1">
    <citation type="journal article" date="2011" name="J. Bacteriol.">
        <title>Genome sequence of Taylorella equigenitalis MCE9, the causative agent of contagious equine metritis.</title>
        <authorList>
            <person name="Hebert L."/>
            <person name="Moumen B."/>
            <person name="Duquesne F."/>
            <person name="Breuil M.F."/>
            <person name="Laugier C."/>
            <person name="Batto J.M."/>
            <person name="Renault P."/>
            <person name="Petry S."/>
        </authorList>
    </citation>
    <scope>NUCLEOTIDE SEQUENCE [LARGE SCALE GENOMIC DNA]</scope>
    <source>
        <strain evidence="4 5">MCE9</strain>
    </source>
</reference>
<gene>
    <name evidence="4" type="ordered locus">TEQUI_0694</name>
</gene>
<dbReference type="Proteomes" id="UP000007472">
    <property type="component" value="Chromosome"/>
</dbReference>
<evidence type="ECO:0000313" key="4">
    <source>
        <dbReference type="EMBL" id="ADU91632.1"/>
    </source>
</evidence>
<dbReference type="SUPFAM" id="SSF55811">
    <property type="entry name" value="Nudix"/>
    <property type="match status" value="1"/>
</dbReference>
<proteinExistence type="predicted"/>
<evidence type="ECO:0000256" key="1">
    <source>
        <dbReference type="ARBA" id="ARBA00001946"/>
    </source>
</evidence>
<evidence type="ECO:0000259" key="3">
    <source>
        <dbReference type="PROSITE" id="PS51462"/>
    </source>
</evidence>
<dbReference type="Pfam" id="PF00293">
    <property type="entry name" value="NUDIX"/>
    <property type="match status" value="1"/>
</dbReference>